<evidence type="ECO:0000256" key="1">
    <source>
        <dbReference type="ARBA" id="ARBA00006484"/>
    </source>
</evidence>
<dbReference type="Proteomes" id="UP000178082">
    <property type="component" value="Unassembled WGS sequence"/>
</dbReference>
<dbReference type="SUPFAM" id="SSF51735">
    <property type="entry name" value="NAD(P)-binding Rossmann-fold domains"/>
    <property type="match status" value="1"/>
</dbReference>
<dbReference type="PANTHER" id="PTHR42879:SF2">
    <property type="entry name" value="3-OXOACYL-[ACYL-CARRIER-PROTEIN] REDUCTASE FABG"/>
    <property type="match status" value="1"/>
</dbReference>
<sequence>MSLKLFDLTGKIAIVTGASKGLGKAMSLGMADAGADIVLVSRTLKDLEVVAEEIRAKGRKALPVPADVSKNADIERMVKEAMGKFGKIDILVNNTGISGDKPVLKMEEEYWDYVMSVNLKAPFLCSKAVGAEMVKRKKGKIINISSITFYMAIPNMTSYCASKAGVVQFTKALALEWARYNIQVNAICPGYFRTPMNEKFFSTDAGKKIIEQTLPFKRLGEPEELVGSVVFLASDASNFITGAVLVVDGGQILGK</sequence>
<proteinExistence type="inferred from homology"/>
<protein>
    <recommendedName>
        <fullName evidence="4">2-deoxy-D-gluconate 3-dehydrogenase</fullName>
    </recommendedName>
</protein>
<name>A0A1F7SC93_9BACT</name>
<dbReference type="Pfam" id="PF13561">
    <property type="entry name" value="adh_short_C2"/>
    <property type="match status" value="1"/>
</dbReference>
<reference evidence="2 3" key="1">
    <citation type="journal article" date="2016" name="Nat. Commun.">
        <title>Thousands of microbial genomes shed light on interconnected biogeochemical processes in an aquifer system.</title>
        <authorList>
            <person name="Anantharaman K."/>
            <person name="Brown C.T."/>
            <person name="Hug L.A."/>
            <person name="Sharon I."/>
            <person name="Castelle C.J."/>
            <person name="Probst A.J."/>
            <person name="Thomas B.C."/>
            <person name="Singh A."/>
            <person name="Wilkins M.J."/>
            <person name="Karaoz U."/>
            <person name="Brodie E.L."/>
            <person name="Williams K.H."/>
            <person name="Hubbard S.S."/>
            <person name="Banfield J.F."/>
        </authorList>
    </citation>
    <scope>NUCLEOTIDE SEQUENCE [LARGE SCALE GENOMIC DNA]</scope>
</reference>
<dbReference type="GO" id="GO:0032787">
    <property type="term" value="P:monocarboxylic acid metabolic process"/>
    <property type="evidence" value="ECO:0007669"/>
    <property type="project" value="UniProtKB-ARBA"/>
</dbReference>
<dbReference type="InterPro" id="IPR036291">
    <property type="entry name" value="NAD(P)-bd_dom_sf"/>
</dbReference>
<dbReference type="FunFam" id="3.40.50.720:FF:000084">
    <property type="entry name" value="Short-chain dehydrogenase reductase"/>
    <property type="match status" value="1"/>
</dbReference>
<evidence type="ECO:0000313" key="2">
    <source>
        <dbReference type="EMBL" id="OGL51402.1"/>
    </source>
</evidence>
<evidence type="ECO:0000313" key="3">
    <source>
        <dbReference type="Proteomes" id="UP000178082"/>
    </source>
</evidence>
<dbReference type="PANTHER" id="PTHR42879">
    <property type="entry name" value="3-OXOACYL-(ACYL-CARRIER-PROTEIN) REDUCTASE"/>
    <property type="match status" value="1"/>
</dbReference>
<dbReference type="InterPro" id="IPR002347">
    <property type="entry name" value="SDR_fam"/>
</dbReference>
<dbReference type="Gene3D" id="3.40.50.720">
    <property type="entry name" value="NAD(P)-binding Rossmann-like Domain"/>
    <property type="match status" value="1"/>
</dbReference>
<dbReference type="NCBIfam" id="NF009466">
    <property type="entry name" value="PRK12826.1-2"/>
    <property type="match status" value="1"/>
</dbReference>
<evidence type="ECO:0008006" key="4">
    <source>
        <dbReference type="Google" id="ProtNLM"/>
    </source>
</evidence>
<accession>A0A1F7SC93</accession>
<dbReference type="InterPro" id="IPR050259">
    <property type="entry name" value="SDR"/>
</dbReference>
<dbReference type="NCBIfam" id="NF005559">
    <property type="entry name" value="PRK07231.1"/>
    <property type="match status" value="1"/>
</dbReference>
<organism evidence="2 3">
    <name type="scientific">Candidatus Schekmanbacteria bacterium RIFCSPLOWO2_12_FULL_38_15</name>
    <dbReference type="NCBI Taxonomy" id="1817883"/>
    <lineage>
        <taxon>Bacteria</taxon>
        <taxon>Candidatus Schekmaniibacteriota</taxon>
    </lineage>
</organism>
<dbReference type="PROSITE" id="PS00061">
    <property type="entry name" value="ADH_SHORT"/>
    <property type="match status" value="1"/>
</dbReference>
<dbReference type="InterPro" id="IPR020904">
    <property type="entry name" value="Sc_DH/Rdtase_CS"/>
</dbReference>
<dbReference type="AlphaFoldDB" id="A0A1F7SC93"/>
<gene>
    <name evidence="2" type="ORF">A3G31_05990</name>
</gene>
<comment type="caution">
    <text evidence="2">The sequence shown here is derived from an EMBL/GenBank/DDBJ whole genome shotgun (WGS) entry which is preliminary data.</text>
</comment>
<dbReference type="PRINTS" id="PR00081">
    <property type="entry name" value="GDHRDH"/>
</dbReference>
<dbReference type="EMBL" id="MGDI01000042">
    <property type="protein sequence ID" value="OGL51402.1"/>
    <property type="molecule type" value="Genomic_DNA"/>
</dbReference>
<dbReference type="PRINTS" id="PR00080">
    <property type="entry name" value="SDRFAMILY"/>
</dbReference>
<comment type="similarity">
    <text evidence="1">Belongs to the short-chain dehydrogenases/reductases (SDR) family.</text>
</comment>
<dbReference type="STRING" id="1817883.A3G31_05990"/>